<evidence type="ECO:0000256" key="1">
    <source>
        <dbReference type="ARBA" id="ARBA00022679"/>
    </source>
</evidence>
<dbReference type="CDD" id="cd04301">
    <property type="entry name" value="NAT_SF"/>
    <property type="match status" value="2"/>
</dbReference>
<keyword evidence="5" id="KW-1185">Reference proteome</keyword>
<dbReference type="PANTHER" id="PTHR43420">
    <property type="entry name" value="ACETYLTRANSFERASE"/>
    <property type="match status" value="1"/>
</dbReference>
<dbReference type="Pfam" id="PF00583">
    <property type="entry name" value="Acetyltransf_1"/>
    <property type="match status" value="1"/>
</dbReference>
<accession>A0A372LP99</accession>
<protein>
    <submittedName>
        <fullName evidence="4">GNAT family N-acetyltransferase</fullName>
    </submittedName>
</protein>
<dbReference type="Proteomes" id="UP000264541">
    <property type="component" value="Unassembled WGS sequence"/>
</dbReference>
<dbReference type="EMBL" id="QVTE01000021">
    <property type="protein sequence ID" value="RFU69776.1"/>
    <property type="molecule type" value="Genomic_DNA"/>
</dbReference>
<sequence length="302" mass="34715">MEQLELYTYEKEPREGLYIKDTCKYAKVEEIRQLAQICNNHDHIKMELPLNIPLLLDRPSGEYNSFLYYKKSILVGFLGMFSFVKEDEVELTGMVHPSFRMQGIFTMMFEAAKKECLKRGTVKIFGVNDHFSESGKRWIKAAGGTLSFSEASLELRPDSIQRPYLPSPIQLISPGEDDMEILKEIFMASFGDLEDHAFQLIRRNIKGPEHSLFLAMHGKEAVGTITATQEIDSITLTAFAVHPNYQRKGYGRQILLLMVEMLIKQGQKNIRIEAETTNTHALKLYENCGFVIDSCFDYYQLR</sequence>
<dbReference type="PROSITE" id="PS51186">
    <property type="entry name" value="GNAT"/>
    <property type="match status" value="1"/>
</dbReference>
<evidence type="ECO:0000256" key="2">
    <source>
        <dbReference type="ARBA" id="ARBA00023315"/>
    </source>
</evidence>
<proteinExistence type="predicted"/>
<dbReference type="SUPFAM" id="SSF55729">
    <property type="entry name" value="Acyl-CoA N-acyltransferases (Nat)"/>
    <property type="match status" value="1"/>
</dbReference>
<gene>
    <name evidence="4" type="ORF">D0469_08670</name>
</gene>
<dbReference type="InterPro" id="IPR050680">
    <property type="entry name" value="YpeA/RimI_acetyltransf"/>
</dbReference>
<keyword evidence="1 4" id="KW-0808">Transferase</keyword>
<dbReference type="InterPro" id="IPR016181">
    <property type="entry name" value="Acyl_CoA_acyltransferase"/>
</dbReference>
<evidence type="ECO:0000313" key="4">
    <source>
        <dbReference type="EMBL" id="RFU69776.1"/>
    </source>
</evidence>
<reference evidence="4 5" key="1">
    <citation type="submission" date="2018-08" db="EMBL/GenBank/DDBJ databases">
        <title>Bacillus chawlae sp. nov., Bacillus glennii sp. nov., and Bacillus saganii sp. nov. Isolated from the Vehicle Assembly Building at Kennedy Space Center where the Viking Spacecraft were Assembled.</title>
        <authorList>
            <person name="Seuylemezian A."/>
            <person name="Vaishampayan P."/>
        </authorList>
    </citation>
    <scope>NUCLEOTIDE SEQUENCE [LARGE SCALE GENOMIC DNA]</scope>
    <source>
        <strain evidence="4 5">V47-23a</strain>
    </source>
</reference>
<comment type="caution">
    <text evidence="4">The sequence shown here is derived from an EMBL/GenBank/DDBJ whole genome shotgun (WGS) entry which is preliminary data.</text>
</comment>
<dbReference type="AlphaFoldDB" id="A0A372LP99"/>
<evidence type="ECO:0000313" key="5">
    <source>
        <dbReference type="Proteomes" id="UP000264541"/>
    </source>
</evidence>
<keyword evidence="2" id="KW-0012">Acyltransferase</keyword>
<dbReference type="InterPro" id="IPR000182">
    <property type="entry name" value="GNAT_dom"/>
</dbReference>
<dbReference type="GO" id="GO:0016747">
    <property type="term" value="F:acyltransferase activity, transferring groups other than amino-acyl groups"/>
    <property type="evidence" value="ECO:0007669"/>
    <property type="project" value="InterPro"/>
</dbReference>
<feature type="domain" description="N-acetyltransferase" evidence="3">
    <location>
        <begin position="167"/>
        <end position="302"/>
    </location>
</feature>
<organism evidence="4 5">
    <name type="scientific">Peribacillus saganii</name>
    <dbReference type="NCBI Taxonomy" id="2303992"/>
    <lineage>
        <taxon>Bacteria</taxon>
        <taxon>Bacillati</taxon>
        <taxon>Bacillota</taxon>
        <taxon>Bacilli</taxon>
        <taxon>Bacillales</taxon>
        <taxon>Bacillaceae</taxon>
        <taxon>Peribacillus</taxon>
    </lineage>
</organism>
<dbReference type="PANTHER" id="PTHR43420:SF44">
    <property type="entry name" value="ACETYLTRANSFERASE YPEA"/>
    <property type="match status" value="1"/>
</dbReference>
<name>A0A372LP99_9BACI</name>
<dbReference type="Gene3D" id="3.40.630.30">
    <property type="match status" value="1"/>
</dbReference>
<evidence type="ECO:0000259" key="3">
    <source>
        <dbReference type="PROSITE" id="PS51186"/>
    </source>
</evidence>